<evidence type="ECO:0000259" key="2">
    <source>
        <dbReference type="Pfam" id="PF13456"/>
    </source>
</evidence>
<evidence type="ECO:0000313" key="4">
    <source>
        <dbReference type="Proteomes" id="UP001231189"/>
    </source>
</evidence>
<dbReference type="InterPro" id="IPR052929">
    <property type="entry name" value="RNase_H-like_EbsB-rel"/>
</dbReference>
<feature type="domain" description="RNase H type-1" evidence="2">
    <location>
        <begin position="88"/>
        <end position="154"/>
    </location>
</feature>
<keyword evidence="4" id="KW-1185">Reference proteome</keyword>
<organism evidence="3 4">
    <name type="scientific">Lolium multiflorum</name>
    <name type="common">Italian ryegrass</name>
    <name type="synonym">Lolium perenne subsp. multiflorum</name>
    <dbReference type="NCBI Taxonomy" id="4521"/>
    <lineage>
        <taxon>Eukaryota</taxon>
        <taxon>Viridiplantae</taxon>
        <taxon>Streptophyta</taxon>
        <taxon>Embryophyta</taxon>
        <taxon>Tracheophyta</taxon>
        <taxon>Spermatophyta</taxon>
        <taxon>Magnoliopsida</taxon>
        <taxon>Liliopsida</taxon>
        <taxon>Poales</taxon>
        <taxon>Poaceae</taxon>
        <taxon>BOP clade</taxon>
        <taxon>Pooideae</taxon>
        <taxon>Poodae</taxon>
        <taxon>Poeae</taxon>
        <taxon>Poeae Chloroplast Group 2 (Poeae type)</taxon>
        <taxon>Loliodinae</taxon>
        <taxon>Loliinae</taxon>
        <taxon>Lolium</taxon>
    </lineage>
</organism>
<sequence>MPDAGRHQAPASTPSLQPHSPARQKQATIGPDQRAPDPSPPNPLPTSDDDRRKIDKRKGCHWTAKGTPGVRASHPRWIAPPEGFAKFNVDAVVPKNTGGGALGVVCRSAGGVFLGASALVVAGISDPAILEALACREALVLAEDFNIQKMVVAVSKSLTTFMVTSEVAIVW</sequence>
<feature type="compositionally biased region" description="Polar residues" evidence="1">
    <location>
        <begin position="10"/>
        <end position="27"/>
    </location>
</feature>
<dbReference type="InterPro" id="IPR002156">
    <property type="entry name" value="RNaseH_domain"/>
</dbReference>
<dbReference type="EMBL" id="JAUUTY010000006">
    <property type="protein sequence ID" value="KAK1614277.1"/>
    <property type="molecule type" value="Genomic_DNA"/>
</dbReference>
<reference evidence="3" key="1">
    <citation type="submission" date="2023-07" db="EMBL/GenBank/DDBJ databases">
        <title>A chromosome-level genome assembly of Lolium multiflorum.</title>
        <authorList>
            <person name="Chen Y."/>
            <person name="Copetti D."/>
            <person name="Kolliker R."/>
            <person name="Studer B."/>
        </authorList>
    </citation>
    <scope>NUCLEOTIDE SEQUENCE</scope>
    <source>
        <strain evidence="3">02402/16</strain>
        <tissue evidence="3">Leaf</tissue>
    </source>
</reference>
<dbReference type="PANTHER" id="PTHR47074">
    <property type="entry name" value="BNAC02G40300D PROTEIN"/>
    <property type="match status" value="1"/>
</dbReference>
<evidence type="ECO:0000313" key="3">
    <source>
        <dbReference type="EMBL" id="KAK1614277.1"/>
    </source>
</evidence>
<gene>
    <name evidence="3" type="ORF">QYE76_019794</name>
</gene>
<feature type="region of interest" description="Disordered" evidence="1">
    <location>
        <begin position="1"/>
        <end position="75"/>
    </location>
</feature>
<protein>
    <recommendedName>
        <fullName evidence="2">RNase H type-1 domain-containing protein</fullName>
    </recommendedName>
</protein>
<evidence type="ECO:0000256" key="1">
    <source>
        <dbReference type="SAM" id="MobiDB-lite"/>
    </source>
</evidence>
<accession>A0AAD8R5S1</accession>
<comment type="caution">
    <text evidence="3">The sequence shown here is derived from an EMBL/GenBank/DDBJ whole genome shotgun (WGS) entry which is preliminary data.</text>
</comment>
<proteinExistence type="predicted"/>
<dbReference type="GO" id="GO:0004523">
    <property type="term" value="F:RNA-DNA hybrid ribonuclease activity"/>
    <property type="evidence" value="ECO:0007669"/>
    <property type="project" value="InterPro"/>
</dbReference>
<dbReference type="PANTHER" id="PTHR47074:SF73">
    <property type="entry name" value="OS04G0448401 PROTEIN"/>
    <property type="match status" value="1"/>
</dbReference>
<name>A0AAD8R5S1_LOLMU</name>
<dbReference type="AlphaFoldDB" id="A0AAD8R5S1"/>
<dbReference type="Proteomes" id="UP001231189">
    <property type="component" value="Unassembled WGS sequence"/>
</dbReference>
<dbReference type="GO" id="GO:0003676">
    <property type="term" value="F:nucleic acid binding"/>
    <property type="evidence" value="ECO:0007669"/>
    <property type="project" value="InterPro"/>
</dbReference>
<dbReference type="Pfam" id="PF13456">
    <property type="entry name" value="RVT_3"/>
    <property type="match status" value="1"/>
</dbReference>